<protein>
    <recommendedName>
        <fullName evidence="2">3-methyl-2-oxobutanoate dehydrogenase (2-methylpropanoyl-transferring)</fullName>
        <ecNumber evidence="2">1.2.4.4</ecNumber>
    </recommendedName>
</protein>
<dbReference type="GO" id="GO:0009083">
    <property type="term" value="P:branched-chain amino acid catabolic process"/>
    <property type="evidence" value="ECO:0007669"/>
    <property type="project" value="TreeGrafter"/>
</dbReference>
<dbReference type="InterPro" id="IPR029061">
    <property type="entry name" value="THDP-binding"/>
</dbReference>
<evidence type="ECO:0000313" key="6">
    <source>
        <dbReference type="EMBL" id="RPB13541.1"/>
    </source>
</evidence>
<dbReference type="EC" id="1.2.4.4" evidence="2"/>
<keyword evidence="3" id="KW-0560">Oxidoreductase</keyword>
<dbReference type="InParanoid" id="A0A3N4KYX0"/>
<dbReference type="Pfam" id="PF02779">
    <property type="entry name" value="Transket_pyr"/>
    <property type="match status" value="1"/>
</dbReference>
<dbReference type="InterPro" id="IPR033248">
    <property type="entry name" value="Transketolase_C"/>
</dbReference>
<feature type="domain" description="Transketolase-like pyrimidine-binding" evidence="5">
    <location>
        <begin position="77"/>
        <end position="254"/>
    </location>
</feature>
<organism evidence="6 7">
    <name type="scientific">Morchella conica CCBAS932</name>
    <dbReference type="NCBI Taxonomy" id="1392247"/>
    <lineage>
        <taxon>Eukaryota</taxon>
        <taxon>Fungi</taxon>
        <taxon>Dikarya</taxon>
        <taxon>Ascomycota</taxon>
        <taxon>Pezizomycotina</taxon>
        <taxon>Pezizomycetes</taxon>
        <taxon>Pezizales</taxon>
        <taxon>Morchellaceae</taxon>
        <taxon>Morchella</taxon>
    </lineage>
</organism>
<dbReference type="GO" id="GO:0007584">
    <property type="term" value="P:response to nutrient"/>
    <property type="evidence" value="ECO:0007669"/>
    <property type="project" value="TreeGrafter"/>
</dbReference>
<gene>
    <name evidence="6" type="ORF">P167DRAFT_504861</name>
</gene>
<dbReference type="EMBL" id="ML119122">
    <property type="protein sequence ID" value="RPB13541.1"/>
    <property type="molecule type" value="Genomic_DNA"/>
</dbReference>
<dbReference type="SUPFAM" id="SSF52922">
    <property type="entry name" value="TK C-terminal domain-like"/>
    <property type="match status" value="1"/>
</dbReference>
<dbReference type="PANTHER" id="PTHR42980:SF1">
    <property type="entry name" value="2-OXOISOVALERATE DEHYDROGENASE SUBUNIT BETA, MITOCHONDRIAL"/>
    <property type="match status" value="1"/>
</dbReference>
<evidence type="ECO:0000256" key="1">
    <source>
        <dbReference type="ARBA" id="ARBA00001964"/>
    </source>
</evidence>
<dbReference type="GO" id="GO:0006091">
    <property type="term" value="P:generation of precursor metabolites and energy"/>
    <property type="evidence" value="ECO:0007669"/>
    <property type="project" value="UniProtKB-ARBA"/>
</dbReference>
<dbReference type="FunFam" id="3.40.50.920:FF:000001">
    <property type="entry name" value="Pyruvate dehydrogenase E1 beta subunit"/>
    <property type="match status" value="1"/>
</dbReference>
<dbReference type="PANTHER" id="PTHR42980">
    <property type="entry name" value="2-OXOISOVALERATE DEHYDROGENASE SUBUNIT BETA-RELATED"/>
    <property type="match status" value="1"/>
</dbReference>
<reference evidence="6 7" key="1">
    <citation type="journal article" date="2018" name="Nat. Ecol. Evol.">
        <title>Pezizomycetes genomes reveal the molecular basis of ectomycorrhizal truffle lifestyle.</title>
        <authorList>
            <person name="Murat C."/>
            <person name="Payen T."/>
            <person name="Noel B."/>
            <person name="Kuo A."/>
            <person name="Morin E."/>
            <person name="Chen J."/>
            <person name="Kohler A."/>
            <person name="Krizsan K."/>
            <person name="Balestrini R."/>
            <person name="Da Silva C."/>
            <person name="Montanini B."/>
            <person name="Hainaut M."/>
            <person name="Levati E."/>
            <person name="Barry K.W."/>
            <person name="Belfiori B."/>
            <person name="Cichocki N."/>
            <person name="Clum A."/>
            <person name="Dockter R.B."/>
            <person name="Fauchery L."/>
            <person name="Guy J."/>
            <person name="Iotti M."/>
            <person name="Le Tacon F."/>
            <person name="Lindquist E.A."/>
            <person name="Lipzen A."/>
            <person name="Malagnac F."/>
            <person name="Mello A."/>
            <person name="Molinier V."/>
            <person name="Miyauchi S."/>
            <person name="Poulain J."/>
            <person name="Riccioni C."/>
            <person name="Rubini A."/>
            <person name="Sitrit Y."/>
            <person name="Splivallo R."/>
            <person name="Traeger S."/>
            <person name="Wang M."/>
            <person name="Zifcakova L."/>
            <person name="Wipf D."/>
            <person name="Zambonelli A."/>
            <person name="Paolocci F."/>
            <person name="Nowrousian M."/>
            <person name="Ottonello S."/>
            <person name="Baldrian P."/>
            <person name="Spatafora J.W."/>
            <person name="Henrissat B."/>
            <person name="Nagy L.G."/>
            <person name="Aury J.M."/>
            <person name="Wincker P."/>
            <person name="Grigoriev I.V."/>
            <person name="Bonfante P."/>
            <person name="Martin F.M."/>
        </authorList>
    </citation>
    <scope>NUCLEOTIDE SEQUENCE [LARGE SCALE GENOMIC DNA]</scope>
    <source>
        <strain evidence="6 7">CCBAS932</strain>
    </source>
</reference>
<evidence type="ECO:0000256" key="4">
    <source>
        <dbReference type="ARBA" id="ARBA00051764"/>
    </source>
</evidence>
<dbReference type="CDD" id="cd07036">
    <property type="entry name" value="TPP_PYR_E1-PDHc-beta_like"/>
    <property type="match status" value="1"/>
</dbReference>
<comment type="cofactor">
    <cofactor evidence="1">
        <name>thiamine diphosphate</name>
        <dbReference type="ChEBI" id="CHEBI:58937"/>
    </cofactor>
</comment>
<dbReference type="Pfam" id="PF02780">
    <property type="entry name" value="Transketolase_C"/>
    <property type="match status" value="1"/>
</dbReference>
<dbReference type="OrthoDB" id="878at2759"/>
<dbReference type="Gene3D" id="3.40.50.970">
    <property type="match status" value="1"/>
</dbReference>
<dbReference type="AlphaFoldDB" id="A0A3N4KYX0"/>
<dbReference type="FunFam" id="3.40.50.970:FF:000001">
    <property type="entry name" value="Pyruvate dehydrogenase E1 beta subunit"/>
    <property type="match status" value="1"/>
</dbReference>
<sequence>MMRSVVPLRFLRPAFRATVPFSTSSRRNHAQGNLEKRKLNIPIDFAASSYLALNSKAAFSNPELPSTLSTTSKTKRMNLFQAVNDALATILETDEKACIFGEDVAFGGVFRCTMGLSERFGGERVFNTPLTEQGIIGFAVGMATQGHTALPEIQFADYLFPSFDQLHNEASKLRYRSGGAESFNSGHFVVRMPTGAVGHGALYHSQSPEGFFMGTQGLKVVIPRGPIQAKGLLIAAARGPDPVVFMEPKILYRAAVEEVPVGEYELPIGKAEIVQMGDQITLISWGTMMYVCELAAKAAKERLGVSVEVIDLRTIRPWDKQTIKESVDKTGRCIVVHEASRTGGVGESIASEVQERSFLRLEAPVQRVTGWDVHMPLVFENFMVPDVARVFDSIKKTMEY</sequence>
<accession>A0A3N4KYX0</accession>
<name>A0A3N4KYX0_9PEZI</name>
<keyword evidence="7" id="KW-1185">Reference proteome</keyword>
<evidence type="ECO:0000313" key="7">
    <source>
        <dbReference type="Proteomes" id="UP000277580"/>
    </source>
</evidence>
<dbReference type="InterPro" id="IPR005475">
    <property type="entry name" value="Transketolase-like_Pyr-bd"/>
</dbReference>
<dbReference type="GO" id="GO:0003863">
    <property type="term" value="F:branched-chain 2-oxo acid dehydrogenase activity"/>
    <property type="evidence" value="ECO:0007669"/>
    <property type="project" value="UniProtKB-EC"/>
</dbReference>
<dbReference type="SUPFAM" id="SSF52518">
    <property type="entry name" value="Thiamin diphosphate-binding fold (THDP-binding)"/>
    <property type="match status" value="1"/>
</dbReference>
<evidence type="ECO:0000256" key="2">
    <source>
        <dbReference type="ARBA" id="ARBA00012277"/>
    </source>
</evidence>
<dbReference type="InterPro" id="IPR009014">
    <property type="entry name" value="Transketo_C/PFOR_II"/>
</dbReference>
<dbReference type="Gene3D" id="3.40.50.920">
    <property type="match status" value="1"/>
</dbReference>
<comment type="catalytic activity">
    <reaction evidence="4">
        <text>N(6)-[(R)-lipoyl]-L-lysyl-[protein] + 3-methyl-2-oxobutanoate + H(+) = N(6)-[(R)-S(8)-2-methylpropanoyldihydrolipoyl]-L-lysyl-[protein] + CO2</text>
        <dbReference type="Rhea" id="RHEA:13457"/>
        <dbReference type="Rhea" id="RHEA-COMP:10474"/>
        <dbReference type="Rhea" id="RHEA-COMP:10497"/>
        <dbReference type="ChEBI" id="CHEBI:11851"/>
        <dbReference type="ChEBI" id="CHEBI:15378"/>
        <dbReference type="ChEBI" id="CHEBI:16526"/>
        <dbReference type="ChEBI" id="CHEBI:83099"/>
        <dbReference type="ChEBI" id="CHEBI:83142"/>
        <dbReference type="EC" id="1.2.4.4"/>
    </reaction>
    <physiologicalReaction direction="left-to-right" evidence="4">
        <dbReference type="Rhea" id="RHEA:13458"/>
    </physiologicalReaction>
</comment>
<proteinExistence type="predicted"/>
<evidence type="ECO:0000259" key="5">
    <source>
        <dbReference type="SMART" id="SM00861"/>
    </source>
</evidence>
<dbReference type="SMART" id="SM00861">
    <property type="entry name" value="Transket_pyr"/>
    <property type="match status" value="1"/>
</dbReference>
<dbReference type="Proteomes" id="UP000277580">
    <property type="component" value="Unassembled WGS sequence"/>
</dbReference>
<evidence type="ECO:0000256" key="3">
    <source>
        <dbReference type="ARBA" id="ARBA00023002"/>
    </source>
</evidence>
<dbReference type="STRING" id="1392247.A0A3N4KYX0"/>